<dbReference type="AlphaFoldDB" id="A0A4Y1Z7Z7"/>
<feature type="domain" description="Valyl-tRNA synthetase tRNA-binding arm" evidence="14">
    <location>
        <begin position="6"/>
        <end position="71"/>
    </location>
</feature>
<comment type="catalytic activity">
    <reaction evidence="11">
        <text>tRNA(Val) + L-valine + ATP = L-valyl-tRNA(Val) + AMP + diphosphate</text>
        <dbReference type="Rhea" id="RHEA:10704"/>
        <dbReference type="Rhea" id="RHEA-COMP:9672"/>
        <dbReference type="Rhea" id="RHEA-COMP:9708"/>
        <dbReference type="ChEBI" id="CHEBI:30616"/>
        <dbReference type="ChEBI" id="CHEBI:33019"/>
        <dbReference type="ChEBI" id="CHEBI:57762"/>
        <dbReference type="ChEBI" id="CHEBI:78442"/>
        <dbReference type="ChEBI" id="CHEBI:78537"/>
        <dbReference type="ChEBI" id="CHEBI:456215"/>
        <dbReference type="EC" id="6.1.1.9"/>
    </reaction>
</comment>
<dbReference type="Pfam" id="PF10458">
    <property type="entry name" value="Val_tRNA-synt_C"/>
    <property type="match status" value="1"/>
</dbReference>
<keyword evidence="7 13" id="KW-0175">Coiled coil</keyword>
<dbReference type="Proteomes" id="UP000319716">
    <property type="component" value="Unassembled WGS sequence"/>
</dbReference>
<sequence length="72" mass="8442">MSGLINIDDEISRLKKELEKMNAEVERTKKKLSNPRFVDKAPEQVVNKEREKQADYIEKRDKLDARIAELQA</sequence>
<evidence type="ECO:0000256" key="13">
    <source>
        <dbReference type="SAM" id="Coils"/>
    </source>
</evidence>
<evidence type="ECO:0000256" key="1">
    <source>
        <dbReference type="ARBA" id="ARBA00013169"/>
    </source>
</evidence>
<evidence type="ECO:0000256" key="9">
    <source>
        <dbReference type="ARBA" id="ARBA00024407"/>
    </source>
</evidence>
<keyword evidence="8 15" id="KW-0030">Aminoacyl-tRNA synthetase</keyword>
<dbReference type="InterPro" id="IPR010978">
    <property type="entry name" value="tRNA-bd_arm"/>
</dbReference>
<feature type="coiled-coil region" evidence="13">
    <location>
        <begin position="4"/>
        <end position="31"/>
    </location>
</feature>
<dbReference type="SUPFAM" id="SSF46589">
    <property type="entry name" value="tRNA-binding arm"/>
    <property type="match status" value="1"/>
</dbReference>
<keyword evidence="4" id="KW-0547">Nucleotide-binding</keyword>
<name>A0A4Y1Z7Z7_9BACL</name>
<evidence type="ECO:0000256" key="10">
    <source>
        <dbReference type="ARBA" id="ARBA00029936"/>
    </source>
</evidence>
<dbReference type="EC" id="6.1.1.9" evidence="1"/>
<dbReference type="Gene3D" id="1.10.287.380">
    <property type="entry name" value="Valyl-tRNA synthetase, C-terminal domain"/>
    <property type="match status" value="1"/>
</dbReference>
<evidence type="ECO:0000256" key="12">
    <source>
        <dbReference type="ARBA" id="ARBA00060830"/>
    </source>
</evidence>
<evidence type="ECO:0000256" key="2">
    <source>
        <dbReference type="ARBA" id="ARBA00022490"/>
    </source>
</evidence>
<evidence type="ECO:0000256" key="5">
    <source>
        <dbReference type="ARBA" id="ARBA00022840"/>
    </source>
</evidence>
<dbReference type="EMBL" id="BEXB01000003">
    <property type="protein sequence ID" value="GAY75124.1"/>
    <property type="molecule type" value="Genomic_DNA"/>
</dbReference>
<keyword evidence="5" id="KW-0067">ATP-binding</keyword>
<dbReference type="GO" id="GO:0006438">
    <property type="term" value="P:valyl-tRNA aminoacylation"/>
    <property type="evidence" value="ECO:0007669"/>
    <property type="project" value="InterPro"/>
</dbReference>
<comment type="similarity">
    <text evidence="12">Belongs to the class-I aminoacyl-tRNA synthetase family. ValS type 1 subfamily.</text>
</comment>
<dbReference type="GO" id="GO:0005524">
    <property type="term" value="F:ATP binding"/>
    <property type="evidence" value="ECO:0007669"/>
    <property type="project" value="UniProtKB-KW"/>
</dbReference>
<evidence type="ECO:0000313" key="16">
    <source>
        <dbReference type="Proteomes" id="UP000319716"/>
    </source>
</evidence>
<keyword evidence="3 15" id="KW-0436">Ligase</keyword>
<evidence type="ECO:0000256" key="8">
    <source>
        <dbReference type="ARBA" id="ARBA00023146"/>
    </source>
</evidence>
<gene>
    <name evidence="15" type="ORF">NBRC111894_678</name>
</gene>
<dbReference type="InterPro" id="IPR037118">
    <property type="entry name" value="Val-tRNA_synth_C_sf"/>
</dbReference>
<dbReference type="InterPro" id="IPR019499">
    <property type="entry name" value="Val-tRNA_synth_tRNA-bd"/>
</dbReference>
<proteinExistence type="inferred from homology"/>
<keyword evidence="2" id="KW-0963">Cytoplasm</keyword>
<evidence type="ECO:0000256" key="4">
    <source>
        <dbReference type="ARBA" id="ARBA00022741"/>
    </source>
</evidence>
<keyword evidence="6" id="KW-0648">Protein biosynthesis</keyword>
<dbReference type="GO" id="GO:0004832">
    <property type="term" value="F:valine-tRNA ligase activity"/>
    <property type="evidence" value="ECO:0007669"/>
    <property type="project" value="UniProtKB-EC"/>
</dbReference>
<protein>
    <recommendedName>
        <fullName evidence="9">Valine--tRNA ligase</fullName>
        <ecNumber evidence="1">6.1.1.9</ecNumber>
    </recommendedName>
    <alternativeName>
        <fullName evidence="10">Valyl-tRNA synthetase</fullName>
    </alternativeName>
</protein>
<evidence type="ECO:0000256" key="7">
    <source>
        <dbReference type="ARBA" id="ARBA00023054"/>
    </source>
</evidence>
<evidence type="ECO:0000256" key="6">
    <source>
        <dbReference type="ARBA" id="ARBA00022917"/>
    </source>
</evidence>
<evidence type="ECO:0000313" key="15">
    <source>
        <dbReference type="EMBL" id="GAY75124.1"/>
    </source>
</evidence>
<comment type="caution">
    <text evidence="15">The sequence shown here is derived from an EMBL/GenBank/DDBJ whole genome shotgun (WGS) entry which is preliminary data.</text>
</comment>
<dbReference type="FunFam" id="1.10.287.380:FF:000001">
    <property type="entry name" value="Valine--tRNA ligase"/>
    <property type="match status" value="1"/>
</dbReference>
<accession>A0A4Y1Z7Z7</accession>
<evidence type="ECO:0000259" key="14">
    <source>
        <dbReference type="Pfam" id="PF10458"/>
    </source>
</evidence>
<dbReference type="GO" id="GO:0005737">
    <property type="term" value="C:cytoplasm"/>
    <property type="evidence" value="ECO:0007669"/>
    <property type="project" value="InterPro"/>
</dbReference>
<organism evidence="15 16">
    <name type="scientific">Sporolactobacillus inulinus</name>
    <dbReference type="NCBI Taxonomy" id="2078"/>
    <lineage>
        <taxon>Bacteria</taxon>
        <taxon>Bacillati</taxon>
        <taxon>Bacillota</taxon>
        <taxon>Bacilli</taxon>
        <taxon>Bacillales</taxon>
        <taxon>Sporolactobacillaceae</taxon>
        <taxon>Sporolactobacillus</taxon>
    </lineage>
</organism>
<reference evidence="15 16" key="1">
    <citation type="submission" date="2017-11" db="EMBL/GenBank/DDBJ databases">
        <title>Draft Genome Sequence of Sporolactobacillus inulinus NBRC 111894 Isolated from Koso, a Japanese Sugar-Vegetable Fermented Beverage.</title>
        <authorList>
            <person name="Chiou T.Y."/>
            <person name="Oshima K."/>
            <person name="Suda W."/>
            <person name="Hattori M."/>
            <person name="Takahashi T."/>
        </authorList>
    </citation>
    <scope>NUCLEOTIDE SEQUENCE [LARGE SCALE GENOMIC DNA]</scope>
    <source>
        <strain evidence="15 16">NBRC111894</strain>
    </source>
</reference>
<evidence type="ECO:0000256" key="11">
    <source>
        <dbReference type="ARBA" id="ARBA00047552"/>
    </source>
</evidence>
<evidence type="ECO:0000256" key="3">
    <source>
        <dbReference type="ARBA" id="ARBA00022598"/>
    </source>
</evidence>